<gene>
    <name evidence="14" type="ORF">V6N11_068839</name>
</gene>
<dbReference type="SUPFAM" id="SSF52058">
    <property type="entry name" value="L domain-like"/>
    <property type="match status" value="3"/>
</dbReference>
<dbReference type="PRINTS" id="PR00019">
    <property type="entry name" value="LEURICHRPT"/>
</dbReference>
<dbReference type="PROSITE" id="PS51450">
    <property type="entry name" value="LRR"/>
    <property type="match status" value="1"/>
</dbReference>
<keyword evidence="8 11" id="KW-0472">Membrane</keyword>
<comment type="caution">
    <text evidence="14">The sequence shown here is derived from an EMBL/GenBank/DDBJ whole genome shotgun (WGS) entry which is preliminary data.</text>
</comment>
<reference evidence="14 15" key="1">
    <citation type="journal article" date="2024" name="G3 (Bethesda)">
        <title>Genome assembly of Hibiscus sabdariffa L. provides insights into metabolisms of medicinal natural products.</title>
        <authorList>
            <person name="Kim T."/>
        </authorList>
    </citation>
    <scope>NUCLEOTIDE SEQUENCE [LARGE SCALE GENOMIC DNA]</scope>
    <source>
        <strain evidence="14">TK-2024</strain>
        <tissue evidence="14">Old leaves</tissue>
    </source>
</reference>
<keyword evidence="9" id="KW-0675">Receptor</keyword>
<protein>
    <recommendedName>
        <fullName evidence="13">Leucine-rich repeat-containing N-terminal plant-type domain-containing protein</fullName>
    </recommendedName>
</protein>
<evidence type="ECO:0000259" key="13">
    <source>
        <dbReference type="Pfam" id="PF08263"/>
    </source>
</evidence>
<name>A0ABR2PBN4_9ROSI</name>
<keyword evidence="3" id="KW-0433">Leucine-rich repeat</keyword>
<evidence type="ECO:0000256" key="9">
    <source>
        <dbReference type="ARBA" id="ARBA00023170"/>
    </source>
</evidence>
<organism evidence="14 15">
    <name type="scientific">Hibiscus sabdariffa</name>
    <name type="common">roselle</name>
    <dbReference type="NCBI Taxonomy" id="183260"/>
    <lineage>
        <taxon>Eukaryota</taxon>
        <taxon>Viridiplantae</taxon>
        <taxon>Streptophyta</taxon>
        <taxon>Embryophyta</taxon>
        <taxon>Tracheophyta</taxon>
        <taxon>Spermatophyta</taxon>
        <taxon>Magnoliopsida</taxon>
        <taxon>eudicotyledons</taxon>
        <taxon>Gunneridae</taxon>
        <taxon>Pentapetalae</taxon>
        <taxon>rosids</taxon>
        <taxon>malvids</taxon>
        <taxon>Malvales</taxon>
        <taxon>Malvaceae</taxon>
        <taxon>Malvoideae</taxon>
        <taxon>Hibiscus</taxon>
    </lineage>
</organism>
<dbReference type="InterPro" id="IPR032675">
    <property type="entry name" value="LRR_dom_sf"/>
</dbReference>
<evidence type="ECO:0000256" key="5">
    <source>
        <dbReference type="ARBA" id="ARBA00022729"/>
    </source>
</evidence>
<dbReference type="SMART" id="SM00369">
    <property type="entry name" value="LRR_TYP"/>
    <property type="match status" value="12"/>
</dbReference>
<evidence type="ECO:0000256" key="2">
    <source>
        <dbReference type="ARBA" id="ARBA00004479"/>
    </source>
</evidence>
<dbReference type="Pfam" id="PF08263">
    <property type="entry name" value="LRRNT_2"/>
    <property type="match status" value="1"/>
</dbReference>
<keyword evidence="7 11" id="KW-1133">Transmembrane helix</keyword>
<dbReference type="Pfam" id="PF00560">
    <property type="entry name" value="LRR_1"/>
    <property type="match status" value="12"/>
</dbReference>
<feature type="chain" id="PRO_5045358806" description="Leucine-rich repeat-containing N-terminal plant-type domain-containing protein" evidence="12">
    <location>
        <begin position="26"/>
        <end position="1021"/>
    </location>
</feature>
<evidence type="ECO:0000256" key="8">
    <source>
        <dbReference type="ARBA" id="ARBA00023136"/>
    </source>
</evidence>
<dbReference type="PANTHER" id="PTHR27000">
    <property type="entry name" value="LEUCINE-RICH REPEAT RECEPTOR-LIKE PROTEIN KINASE FAMILY PROTEIN-RELATED"/>
    <property type="match status" value="1"/>
</dbReference>
<dbReference type="Gene3D" id="3.80.10.10">
    <property type="entry name" value="Ribonuclease Inhibitor"/>
    <property type="match status" value="3"/>
</dbReference>
<evidence type="ECO:0000256" key="7">
    <source>
        <dbReference type="ARBA" id="ARBA00022989"/>
    </source>
</evidence>
<keyword evidence="10" id="KW-0325">Glycoprotein</keyword>
<keyword evidence="15" id="KW-1185">Reference proteome</keyword>
<dbReference type="SMART" id="SM00365">
    <property type="entry name" value="LRR_SD22"/>
    <property type="match status" value="9"/>
</dbReference>
<dbReference type="Proteomes" id="UP001396334">
    <property type="component" value="Unassembled WGS sequence"/>
</dbReference>
<evidence type="ECO:0000313" key="14">
    <source>
        <dbReference type="EMBL" id="KAK8985590.1"/>
    </source>
</evidence>
<dbReference type="InterPro" id="IPR001611">
    <property type="entry name" value="Leu-rich_rpt"/>
</dbReference>
<feature type="domain" description="Leucine-rich repeat-containing N-terminal plant-type" evidence="13">
    <location>
        <begin position="42"/>
        <end position="89"/>
    </location>
</feature>
<dbReference type="InterPro" id="IPR003591">
    <property type="entry name" value="Leu-rich_rpt_typical-subtyp"/>
</dbReference>
<dbReference type="InterPro" id="IPR013210">
    <property type="entry name" value="LRR_N_plant-typ"/>
</dbReference>
<accession>A0ABR2PBN4</accession>
<proteinExistence type="predicted"/>
<evidence type="ECO:0000256" key="10">
    <source>
        <dbReference type="ARBA" id="ARBA00023180"/>
    </source>
</evidence>
<keyword evidence="5 12" id="KW-0732">Signal</keyword>
<evidence type="ECO:0000256" key="12">
    <source>
        <dbReference type="SAM" id="SignalP"/>
    </source>
</evidence>
<feature type="transmembrane region" description="Helical" evidence="11">
    <location>
        <begin position="971"/>
        <end position="989"/>
    </location>
</feature>
<evidence type="ECO:0000256" key="1">
    <source>
        <dbReference type="ARBA" id="ARBA00004162"/>
    </source>
</evidence>
<dbReference type="Pfam" id="PF13855">
    <property type="entry name" value="LRR_8"/>
    <property type="match status" value="3"/>
</dbReference>
<sequence>MGKFMLLCQISSLLLVLFSLSEVECSLSLSSSSLIPTPLCAPDDTSALIQFKNTVSITDKSLCDGTAHPKTNSWNESTNCCTWEGVTCDNATGRVIGLDLSCSMLVGSLPPDTRLFSLQGLKWLNLSYNNFNLSSIPFGFSKLVSLTHLDLSDSSLSGFVPSVISLPSKLISLDLSVYGLTFDSQSFGMLTANLLELENLFLDIVDMSGVDPTSFVNLSLSLKRLSLRFCNLQGEFPSEIFQLRNLEYLDLSFNSLTGHLPKSNWSSPLRLLHIPGNHFRGSIPASLGNLTKITSLDFSSNKFVGRIPDVFGNLNKLTALDFFDCSFSGLLPSSLFNLTQLTSLELSSNRLTGPIPTHLTGLQILKDLGLEDNLLTGGIPSWLFTLPSLETLYLSNNRLTGRIDQIQKPNSIRIVYLANNHIRGELPTSFFGLSELVKLDLSSNNLSGVIESAMLSKLENLQTLDLSSNNFSGVVELDVLSKLKNLTELDLSNNKLLSSSSNDSGANSTFQVLEALYFSSCNVEQFPDFLRSSKSLSSLDLSNNRIQGSVLRWEVQGWEQLTYLNLSHNLLTGFKQFSAKNLRILDLSSNLLQGSLPAPPPSLVEFLISKNKLSGEIPSSICNLEYLVVLDLSNNYLRGTIPTCLGNFSHLISIINLQRNSLSGEIPDFCVKESLTALALNDNRLEGLLPGSLVNCTSLRFLNVANNNLSDLFPHRLSVLPRLQVLILRSNGFYGRLDHSMLVSGFLSLQVIDISQNEFIGPLPTKFFPSLRAMKVVVSHPTIECGGAGTMCVPKCENCSPDQYKPIVKLNMKRLEMELDLELLSVGFTLIDFSNNHFNGRIPEVLAELCSLLVLNLSHNSLTGPLPPSLGSISALESLDFSWNKLGGRIPSELTKLTFLEVLNLSQNNFIGPIPAGNQFNTFDNDSYAGNLALCGFPLSKKCGNNEEPNPPPSTLGEEGSVMAFTWKPVMIGYGCGVVLGLSTGYIIFMTGRPRWFVGKVERFWQRNFTRWIRRTGIKTN</sequence>
<evidence type="ECO:0000313" key="15">
    <source>
        <dbReference type="Proteomes" id="UP001396334"/>
    </source>
</evidence>
<evidence type="ECO:0000256" key="11">
    <source>
        <dbReference type="SAM" id="Phobius"/>
    </source>
</evidence>
<keyword evidence="4 11" id="KW-0812">Transmembrane</keyword>
<evidence type="ECO:0000256" key="6">
    <source>
        <dbReference type="ARBA" id="ARBA00022737"/>
    </source>
</evidence>
<comment type="subcellular location">
    <subcellularLocation>
        <location evidence="1">Cell membrane</location>
        <topology evidence="1">Single-pass membrane protein</topology>
    </subcellularLocation>
    <subcellularLocation>
        <location evidence="2">Membrane</location>
        <topology evidence="2">Single-pass type I membrane protein</topology>
    </subcellularLocation>
</comment>
<dbReference type="EMBL" id="JBBPBN010000069">
    <property type="protein sequence ID" value="KAK8985590.1"/>
    <property type="molecule type" value="Genomic_DNA"/>
</dbReference>
<dbReference type="PANTHER" id="PTHR27000:SF803">
    <property type="entry name" value="RECEPTOR-LIKE PROTEIN 45"/>
    <property type="match status" value="1"/>
</dbReference>
<keyword evidence="6" id="KW-0677">Repeat</keyword>
<feature type="signal peptide" evidence="12">
    <location>
        <begin position="1"/>
        <end position="25"/>
    </location>
</feature>
<evidence type="ECO:0000256" key="4">
    <source>
        <dbReference type="ARBA" id="ARBA00022692"/>
    </source>
</evidence>
<evidence type="ECO:0000256" key="3">
    <source>
        <dbReference type="ARBA" id="ARBA00022614"/>
    </source>
</evidence>